<comment type="similarity">
    <text evidence="1">Belongs to the 3-beta-HSD family.</text>
</comment>
<evidence type="ECO:0000313" key="5">
    <source>
        <dbReference type="Proteomes" id="UP000318582"/>
    </source>
</evidence>
<dbReference type="InterPro" id="IPR002225">
    <property type="entry name" value="3Beta_OHSteriod_DH/Estase"/>
</dbReference>
<protein>
    <recommendedName>
        <fullName evidence="3">3-beta hydroxysteroid dehydrogenase/isomerase domain-containing protein</fullName>
    </recommendedName>
</protein>
<dbReference type="SUPFAM" id="SSF51735">
    <property type="entry name" value="NAD(P)-binding Rossmann-fold domains"/>
    <property type="match status" value="1"/>
</dbReference>
<comment type="caution">
    <text evidence="4">The sequence shown here is derived from an EMBL/GenBank/DDBJ whole genome shotgun (WGS) entry which is preliminary data.</text>
</comment>
<feature type="domain" description="3-beta hydroxysteroid dehydrogenase/isomerase" evidence="3">
    <location>
        <begin position="8"/>
        <end position="263"/>
    </location>
</feature>
<dbReference type="Pfam" id="PF01073">
    <property type="entry name" value="3Beta_HSD"/>
    <property type="match status" value="1"/>
</dbReference>
<dbReference type="EMBL" id="QEAQ01000014">
    <property type="protein sequence ID" value="TPX60515.1"/>
    <property type="molecule type" value="Genomic_DNA"/>
</dbReference>
<dbReference type="STRING" id="109895.A0A507EB38"/>
<evidence type="ECO:0000256" key="1">
    <source>
        <dbReference type="ARBA" id="ARBA00009219"/>
    </source>
</evidence>
<sequence>MAKQESYLIIGGGGFLGKRIVELLLESPSPPEVYILDLRKTFDNPRVKEFIEGDITDPVAVNNACKGRTVVIHTAAVIEGFPTPVYWKVNYEGTKTIIDACRKQGVPTLIYTSSASVTYNGQDLRNGTEKDPYCEIHMDTYNETKAAAEQLVLSSNGGGLATISLRPAGIFGPGDNNASKGLYDAAKKGNWKFMIGDNSTLFDWTYVDNVAQAHILAAQNIHRPGVSGEAFYITNDTPTFFWDVPKYLYNELGYRNTLHTRIPRSLGLLLGSVVDALVAILKPIRKINPTFTKFRVKVITNNRYLNIAKAKDVLGYSPMIPLEEGLRRTAVHWKAFDDAAKAAEAN</sequence>
<dbReference type="AlphaFoldDB" id="A0A507EB38"/>
<dbReference type="GO" id="GO:0006694">
    <property type="term" value="P:steroid biosynthetic process"/>
    <property type="evidence" value="ECO:0007669"/>
    <property type="project" value="InterPro"/>
</dbReference>
<evidence type="ECO:0000313" key="4">
    <source>
        <dbReference type="EMBL" id="TPX60515.1"/>
    </source>
</evidence>
<evidence type="ECO:0000256" key="2">
    <source>
        <dbReference type="ARBA" id="ARBA00023002"/>
    </source>
</evidence>
<dbReference type="PANTHER" id="PTHR43245">
    <property type="entry name" value="BIFUNCTIONAL POLYMYXIN RESISTANCE PROTEIN ARNA"/>
    <property type="match status" value="1"/>
</dbReference>
<dbReference type="GO" id="GO:0016616">
    <property type="term" value="F:oxidoreductase activity, acting on the CH-OH group of donors, NAD or NADP as acceptor"/>
    <property type="evidence" value="ECO:0007669"/>
    <property type="project" value="InterPro"/>
</dbReference>
<proteinExistence type="inferred from homology"/>
<evidence type="ECO:0000259" key="3">
    <source>
        <dbReference type="Pfam" id="PF01073"/>
    </source>
</evidence>
<gene>
    <name evidence="4" type="ORF">PhCBS80983_g01698</name>
</gene>
<dbReference type="Proteomes" id="UP000318582">
    <property type="component" value="Unassembled WGS sequence"/>
</dbReference>
<dbReference type="Gene3D" id="3.40.50.720">
    <property type="entry name" value="NAD(P)-binding Rossmann-like Domain"/>
    <property type="match status" value="1"/>
</dbReference>
<name>A0A507EB38_9FUNG</name>
<keyword evidence="5" id="KW-1185">Reference proteome</keyword>
<accession>A0A507EB38</accession>
<dbReference type="InterPro" id="IPR036291">
    <property type="entry name" value="NAD(P)-bd_dom_sf"/>
</dbReference>
<reference evidence="4 5" key="1">
    <citation type="journal article" date="2019" name="Sci. Rep.">
        <title>Comparative genomics of chytrid fungi reveal insights into the obligate biotrophic and pathogenic lifestyle of Synchytrium endobioticum.</title>
        <authorList>
            <person name="van de Vossenberg B.T.L.H."/>
            <person name="Warris S."/>
            <person name="Nguyen H.D.T."/>
            <person name="van Gent-Pelzer M.P.E."/>
            <person name="Joly D.L."/>
            <person name="van de Geest H.C."/>
            <person name="Bonants P.J.M."/>
            <person name="Smith D.S."/>
            <person name="Levesque C.A."/>
            <person name="van der Lee T.A.J."/>
        </authorList>
    </citation>
    <scope>NUCLEOTIDE SEQUENCE [LARGE SCALE GENOMIC DNA]</scope>
    <source>
        <strain evidence="4 5">CBS 809.83</strain>
    </source>
</reference>
<keyword evidence="2" id="KW-0560">Oxidoreductase</keyword>
<organism evidence="4 5">
    <name type="scientific">Powellomyces hirtus</name>
    <dbReference type="NCBI Taxonomy" id="109895"/>
    <lineage>
        <taxon>Eukaryota</taxon>
        <taxon>Fungi</taxon>
        <taxon>Fungi incertae sedis</taxon>
        <taxon>Chytridiomycota</taxon>
        <taxon>Chytridiomycota incertae sedis</taxon>
        <taxon>Chytridiomycetes</taxon>
        <taxon>Spizellomycetales</taxon>
        <taxon>Powellomycetaceae</taxon>
        <taxon>Powellomyces</taxon>
    </lineage>
</organism>
<dbReference type="PANTHER" id="PTHR43245:SF51">
    <property type="entry name" value="SHORT CHAIN DEHYDROGENASE_REDUCTASE FAMILY 42E, MEMBER 2"/>
    <property type="match status" value="1"/>
</dbReference>
<dbReference type="InterPro" id="IPR050177">
    <property type="entry name" value="Lipid_A_modif_metabolic_enz"/>
</dbReference>